<dbReference type="InterPro" id="IPR015422">
    <property type="entry name" value="PyrdxlP-dep_Trfase_small"/>
</dbReference>
<evidence type="ECO:0000256" key="4">
    <source>
        <dbReference type="ARBA" id="ARBA00022898"/>
    </source>
</evidence>
<dbReference type="PATRIC" id="fig|1489064.4.peg.1032"/>
<dbReference type="CDD" id="cd06502">
    <property type="entry name" value="TA_like"/>
    <property type="match status" value="1"/>
</dbReference>
<dbReference type="Proteomes" id="UP000035444">
    <property type="component" value="Unassembled WGS sequence"/>
</dbReference>
<dbReference type="EMBL" id="LAQL01000002">
    <property type="protein sequence ID" value="KLN62079.1"/>
    <property type="molecule type" value="Genomic_DNA"/>
</dbReference>
<accession>A0A0H2MHN1</accession>
<keyword evidence="4 5" id="KW-0663">Pyridoxal phosphate</keyword>
<gene>
    <name evidence="7" type="ORF">WH96_00600</name>
</gene>
<evidence type="ECO:0000256" key="1">
    <source>
        <dbReference type="ARBA" id="ARBA00001933"/>
    </source>
</evidence>
<comment type="function">
    <text evidence="5">Catalyzes the cleavage of L-allo-threonine and L-threonine to glycine and acetaldehyde.</text>
</comment>
<dbReference type="Gene3D" id="3.40.640.10">
    <property type="entry name" value="Type I PLP-dependent aspartate aminotransferase-like (Major domain)"/>
    <property type="match status" value="1"/>
</dbReference>
<proteinExistence type="inferred from homology"/>
<dbReference type="Gene3D" id="3.90.1150.10">
    <property type="entry name" value="Aspartate Aminotransferase, domain 1"/>
    <property type="match status" value="1"/>
</dbReference>
<evidence type="ECO:0000256" key="3">
    <source>
        <dbReference type="ARBA" id="ARBA00011881"/>
    </source>
</evidence>
<comment type="subunit">
    <text evidence="3">Homotetramer.</text>
</comment>
<protein>
    <recommendedName>
        <fullName evidence="5">L-threonine aldolase</fullName>
        <ecNumber evidence="5">4.1.2.48</ecNumber>
    </recommendedName>
</protein>
<comment type="catalytic activity">
    <reaction evidence="5">
        <text>L-allo-threonine = acetaldehyde + glycine</text>
        <dbReference type="Rhea" id="RHEA:26209"/>
        <dbReference type="ChEBI" id="CHEBI:15343"/>
        <dbReference type="ChEBI" id="CHEBI:57305"/>
        <dbReference type="ChEBI" id="CHEBI:58585"/>
        <dbReference type="EC" id="4.1.2.48"/>
    </reaction>
</comment>
<dbReference type="PANTHER" id="PTHR48097">
    <property type="entry name" value="L-THREONINE ALDOLASE-RELATED"/>
    <property type="match status" value="1"/>
</dbReference>
<dbReference type="AlphaFoldDB" id="A0A0H2MHN1"/>
<dbReference type="STRING" id="1489064.WH96_00600"/>
<dbReference type="OrthoDB" id="9774495at2"/>
<organism evidence="7 8">
    <name type="scientific">Kiloniella spongiae</name>
    <dbReference type="NCBI Taxonomy" id="1489064"/>
    <lineage>
        <taxon>Bacteria</taxon>
        <taxon>Pseudomonadati</taxon>
        <taxon>Pseudomonadota</taxon>
        <taxon>Alphaproteobacteria</taxon>
        <taxon>Rhodospirillales</taxon>
        <taxon>Kiloniellaceae</taxon>
        <taxon>Kiloniella</taxon>
    </lineage>
</organism>
<sequence>MTNFASDNVTGVSPEIMDALVSANNDHATMSYGADRWTDSLSSKVAEIFETDVTVFPVISGTAANVLPISSLTPAYGSIYCHKEAHINVDECGASEFYTGGAKLVPLAGDHGKFSVTALENAIFGRGVPRHAQPALVSLTQTTEAGTLYQPEEIAAITEVARKNDLKVHMDGARFANAVVGTGCSAADLTWRSGVDVLSFGATKNGAMGAELVVFFGTPNVKELENRRVRGGHFISKMRFLSAQLAAYLDNDLWRRNAQQANDMAQRMTNFLSNIPKIEFIHPVEANILFMTMPKGMVVALKEAGFEFYEMLPGEERSLVRLVMSFNSKQSDVDRFAEIAKQYRA</sequence>
<dbReference type="GO" id="GO:0008732">
    <property type="term" value="F:L-allo-threonine aldolase activity"/>
    <property type="evidence" value="ECO:0007669"/>
    <property type="project" value="RHEA"/>
</dbReference>
<dbReference type="InterPro" id="IPR001597">
    <property type="entry name" value="ArAA_b-elim_lyase/Thr_aldolase"/>
</dbReference>
<name>A0A0H2MHN1_9PROT</name>
<dbReference type="InterPro" id="IPR015421">
    <property type="entry name" value="PyrdxlP-dep_Trfase_major"/>
</dbReference>
<evidence type="ECO:0000313" key="7">
    <source>
        <dbReference type="EMBL" id="KLN62079.1"/>
    </source>
</evidence>
<evidence type="ECO:0000256" key="2">
    <source>
        <dbReference type="ARBA" id="ARBA00006966"/>
    </source>
</evidence>
<dbReference type="InterPro" id="IPR015424">
    <property type="entry name" value="PyrdxlP-dep_Trfase"/>
</dbReference>
<keyword evidence="5" id="KW-0456">Lyase</keyword>
<comment type="similarity">
    <text evidence="2 5">Belongs to the threonine aldolase family.</text>
</comment>
<comment type="caution">
    <text evidence="7">The sequence shown here is derived from an EMBL/GenBank/DDBJ whole genome shotgun (WGS) entry which is preliminary data.</text>
</comment>
<dbReference type="RefSeq" id="WP_047762207.1">
    <property type="nucleotide sequence ID" value="NZ_LAQL01000002.1"/>
</dbReference>
<evidence type="ECO:0000259" key="6">
    <source>
        <dbReference type="Pfam" id="PF01212"/>
    </source>
</evidence>
<dbReference type="Pfam" id="PF01212">
    <property type="entry name" value="Beta_elim_lyase"/>
    <property type="match status" value="1"/>
</dbReference>
<comment type="catalytic activity">
    <reaction evidence="5">
        <text>L-threonine = acetaldehyde + glycine</text>
        <dbReference type="Rhea" id="RHEA:19625"/>
        <dbReference type="ChEBI" id="CHEBI:15343"/>
        <dbReference type="ChEBI" id="CHEBI:57305"/>
        <dbReference type="ChEBI" id="CHEBI:57926"/>
        <dbReference type="EC" id="4.1.2.48"/>
    </reaction>
</comment>
<reference evidence="7 8" key="1">
    <citation type="submission" date="2015-03" db="EMBL/GenBank/DDBJ databases">
        <title>Genome Sequence of Kiloniella spongiae MEBiC09566, isolated from a marine sponge.</title>
        <authorList>
            <person name="Shao Z."/>
            <person name="Wang L."/>
            <person name="Li X."/>
        </authorList>
    </citation>
    <scope>NUCLEOTIDE SEQUENCE [LARGE SCALE GENOMIC DNA]</scope>
    <source>
        <strain evidence="7 8">MEBiC09566</strain>
    </source>
</reference>
<dbReference type="InterPro" id="IPR026273">
    <property type="entry name" value="Low_specificity_L-TA_bact"/>
</dbReference>
<dbReference type="EC" id="4.1.2.48" evidence="5"/>
<keyword evidence="8" id="KW-1185">Reference proteome</keyword>
<comment type="cofactor">
    <cofactor evidence="1 5">
        <name>pyridoxal 5'-phosphate</name>
        <dbReference type="ChEBI" id="CHEBI:597326"/>
    </cofactor>
</comment>
<evidence type="ECO:0000313" key="8">
    <source>
        <dbReference type="Proteomes" id="UP000035444"/>
    </source>
</evidence>
<dbReference type="PANTHER" id="PTHR48097:SF5">
    <property type="entry name" value="LOW SPECIFICITY L-THREONINE ALDOLASE"/>
    <property type="match status" value="1"/>
</dbReference>
<feature type="domain" description="Aromatic amino acid beta-eliminating lyase/threonine aldolase" evidence="6">
    <location>
        <begin position="4"/>
        <end position="291"/>
    </location>
</feature>
<dbReference type="SUPFAM" id="SSF53383">
    <property type="entry name" value="PLP-dependent transferases"/>
    <property type="match status" value="1"/>
</dbReference>
<dbReference type="PIRSF" id="PIRSF038940">
    <property type="entry name" value="Low_specificity_LTA"/>
    <property type="match status" value="1"/>
</dbReference>
<evidence type="ECO:0000256" key="5">
    <source>
        <dbReference type="PIRNR" id="PIRNR038940"/>
    </source>
</evidence>
<dbReference type="GO" id="GO:0006567">
    <property type="term" value="P:L-threonine catabolic process"/>
    <property type="evidence" value="ECO:0007669"/>
    <property type="project" value="UniProtKB-UniRule"/>
</dbReference>